<dbReference type="OrthoDB" id="190375at2759"/>
<organism evidence="4 5">
    <name type="scientific">Dufourea novaeangliae</name>
    <name type="common">Sweat bee</name>
    <dbReference type="NCBI Taxonomy" id="178035"/>
    <lineage>
        <taxon>Eukaryota</taxon>
        <taxon>Metazoa</taxon>
        <taxon>Ecdysozoa</taxon>
        <taxon>Arthropoda</taxon>
        <taxon>Hexapoda</taxon>
        <taxon>Insecta</taxon>
        <taxon>Pterygota</taxon>
        <taxon>Neoptera</taxon>
        <taxon>Endopterygota</taxon>
        <taxon>Hymenoptera</taxon>
        <taxon>Apocrita</taxon>
        <taxon>Aculeata</taxon>
        <taxon>Apoidea</taxon>
        <taxon>Anthophila</taxon>
        <taxon>Halictidae</taxon>
        <taxon>Rophitinae</taxon>
        <taxon>Dufourea</taxon>
    </lineage>
</organism>
<evidence type="ECO:0000259" key="3">
    <source>
        <dbReference type="PROSITE" id="PS50892"/>
    </source>
</evidence>
<dbReference type="STRING" id="178035.A0A154PD95"/>
<evidence type="ECO:0000256" key="2">
    <source>
        <dbReference type="SAM" id="MobiDB-lite"/>
    </source>
</evidence>
<dbReference type="PANTHER" id="PTHR46897:SF1">
    <property type="entry name" value="VESICLE-ASSOCIATED MEMBRANE PROTEIN 4"/>
    <property type="match status" value="1"/>
</dbReference>
<dbReference type="GO" id="GO:0016192">
    <property type="term" value="P:vesicle-mediated transport"/>
    <property type="evidence" value="ECO:0007669"/>
    <property type="project" value="InterPro"/>
</dbReference>
<dbReference type="SUPFAM" id="SSF58038">
    <property type="entry name" value="SNARE fusion complex"/>
    <property type="match status" value="1"/>
</dbReference>
<proteinExistence type="predicted"/>
<gene>
    <name evidence="4" type="ORF">WN55_00515</name>
</gene>
<dbReference type="Proteomes" id="UP000076502">
    <property type="component" value="Unassembled WGS sequence"/>
</dbReference>
<dbReference type="GO" id="GO:0090161">
    <property type="term" value="P:Golgi ribbon formation"/>
    <property type="evidence" value="ECO:0007669"/>
    <property type="project" value="InterPro"/>
</dbReference>
<evidence type="ECO:0000313" key="4">
    <source>
        <dbReference type="EMBL" id="KZC09869.1"/>
    </source>
</evidence>
<dbReference type="PRINTS" id="PR00219">
    <property type="entry name" value="SYNAPTOBREVN"/>
</dbReference>
<dbReference type="AlphaFoldDB" id="A0A154PD95"/>
<evidence type="ECO:0000313" key="5">
    <source>
        <dbReference type="Proteomes" id="UP000076502"/>
    </source>
</evidence>
<feature type="region of interest" description="Disordered" evidence="2">
    <location>
        <begin position="29"/>
        <end position="56"/>
    </location>
</feature>
<protein>
    <submittedName>
        <fullName evidence="4">Synaptobrevin</fullName>
    </submittedName>
</protein>
<dbReference type="GO" id="GO:0016020">
    <property type="term" value="C:membrane"/>
    <property type="evidence" value="ECO:0007669"/>
    <property type="project" value="InterPro"/>
</dbReference>
<dbReference type="InterPro" id="IPR001388">
    <property type="entry name" value="Synaptobrevin-like"/>
</dbReference>
<feature type="domain" description="V-SNARE coiled-coil homology" evidence="3">
    <location>
        <begin position="56"/>
        <end position="116"/>
    </location>
</feature>
<sequence length="138" mass="15712">MATSSKWNLSRQDIQIAAKDERELLLEHDSDPDEDMLFNRPNTSTVEPSSTKADGKMDSVRLQIQEVTDVMRNNVQKVMERGDRLEELQEASDRLSMAGDEFRAAAKRAQQKAWLQNFKTRIILVTITMTVVICIIGT</sequence>
<dbReference type="InterPro" id="IPR042855">
    <property type="entry name" value="V_SNARE_CC"/>
</dbReference>
<reference evidence="4 5" key="1">
    <citation type="submission" date="2015-07" db="EMBL/GenBank/DDBJ databases">
        <title>The genome of Dufourea novaeangliae.</title>
        <authorList>
            <person name="Pan H."/>
            <person name="Kapheim K."/>
        </authorList>
    </citation>
    <scope>NUCLEOTIDE SEQUENCE [LARGE SCALE GENOMIC DNA]</scope>
    <source>
        <strain evidence="4">0120121106</strain>
        <tissue evidence="4">Whole body</tissue>
    </source>
</reference>
<dbReference type="InterPro" id="IPR042887">
    <property type="entry name" value="VAMP4"/>
</dbReference>
<dbReference type="Gene3D" id="1.20.5.110">
    <property type="match status" value="1"/>
</dbReference>
<dbReference type="EMBL" id="KQ434878">
    <property type="protein sequence ID" value="KZC09869.1"/>
    <property type="molecule type" value="Genomic_DNA"/>
</dbReference>
<evidence type="ECO:0000256" key="1">
    <source>
        <dbReference type="PROSITE-ProRule" id="PRU00290"/>
    </source>
</evidence>
<dbReference type="PANTHER" id="PTHR46897">
    <property type="entry name" value="VESICLE-ASSOCIATED MEMBRANE PROTEIN 4"/>
    <property type="match status" value="1"/>
</dbReference>
<feature type="compositionally biased region" description="Polar residues" evidence="2">
    <location>
        <begin position="40"/>
        <end position="52"/>
    </location>
</feature>
<dbReference type="PROSITE" id="PS50892">
    <property type="entry name" value="V_SNARE"/>
    <property type="match status" value="1"/>
</dbReference>
<keyword evidence="1" id="KW-0175">Coiled coil</keyword>
<accession>A0A154PD95</accession>
<dbReference type="Pfam" id="PF00957">
    <property type="entry name" value="Synaptobrevin"/>
    <property type="match status" value="1"/>
</dbReference>
<name>A0A154PD95_DUFNO</name>
<keyword evidence="5" id="KW-1185">Reference proteome</keyword>